<dbReference type="EMBL" id="UZAJ01004354">
    <property type="protein sequence ID" value="VDO42383.1"/>
    <property type="molecule type" value="Genomic_DNA"/>
</dbReference>
<organism evidence="5">
    <name type="scientific">Onchocerca flexuosa</name>
    <dbReference type="NCBI Taxonomy" id="387005"/>
    <lineage>
        <taxon>Eukaryota</taxon>
        <taxon>Metazoa</taxon>
        <taxon>Ecdysozoa</taxon>
        <taxon>Nematoda</taxon>
        <taxon>Chromadorea</taxon>
        <taxon>Rhabditida</taxon>
        <taxon>Spirurina</taxon>
        <taxon>Spiruromorpha</taxon>
        <taxon>Filarioidea</taxon>
        <taxon>Onchocercidae</taxon>
        <taxon>Onchocerca</taxon>
    </lineage>
</organism>
<protein>
    <submittedName>
        <fullName evidence="5 6">SEC24 homolog C, COPII coat complex component</fullName>
    </submittedName>
</protein>
<evidence type="ECO:0000313" key="5">
    <source>
        <dbReference type="WBParaSite" id="OFLC_0000521001-mRNA-1"/>
    </source>
</evidence>
<dbReference type="STRING" id="387005.A0A183HCJ9"/>
<dbReference type="Proteomes" id="UP000267606">
    <property type="component" value="Unassembled WGS sequence"/>
</dbReference>
<evidence type="ECO:0000313" key="4">
    <source>
        <dbReference type="Proteomes" id="UP000267606"/>
    </source>
</evidence>
<name>A0A183HCJ9_9BILA</name>
<evidence type="ECO:0000313" key="6">
    <source>
        <dbReference type="WBParaSite" id="OFLC_0001574401-mRNA-1"/>
    </source>
</evidence>
<dbReference type="WBParaSite" id="OFLC_0000521001-mRNA-1">
    <property type="protein sequence ID" value="OFLC_0000521001-mRNA-1"/>
    <property type="gene ID" value="OFLC_0000521001"/>
</dbReference>
<evidence type="ECO:0000313" key="2">
    <source>
        <dbReference type="EMBL" id="VDO42383.1"/>
    </source>
</evidence>
<dbReference type="AlphaFoldDB" id="A0A183HCJ9"/>
<keyword evidence="4" id="KW-1185">Reference proteome</keyword>
<sequence length="80" mass="8327">MQTYGQPVRSTFPPTSAAAPLQGQGYGYPQGYPPQGPQYAPSSGYAHPQGQQVPPPTSMPQSVESSDAATPPMHQGTPSN</sequence>
<evidence type="ECO:0000256" key="1">
    <source>
        <dbReference type="SAM" id="MobiDB-lite"/>
    </source>
</evidence>
<feature type="compositionally biased region" description="Polar residues" evidence="1">
    <location>
        <begin position="59"/>
        <end position="68"/>
    </location>
</feature>
<dbReference type="WBParaSite" id="OFLC_0001574401-mRNA-1">
    <property type="protein sequence ID" value="OFLC_0001574401-mRNA-1"/>
    <property type="gene ID" value="OFLC_0001574401"/>
</dbReference>
<reference evidence="2 4" key="2">
    <citation type="submission" date="2018-11" db="EMBL/GenBank/DDBJ databases">
        <authorList>
            <consortium name="Pathogen Informatics"/>
        </authorList>
    </citation>
    <scope>NUCLEOTIDE SEQUENCE [LARGE SCALE GENOMIC DNA]</scope>
</reference>
<evidence type="ECO:0000313" key="3">
    <source>
        <dbReference type="EMBL" id="VDP23522.1"/>
    </source>
</evidence>
<accession>A0A183HCJ9</accession>
<feature type="region of interest" description="Disordered" evidence="1">
    <location>
        <begin position="1"/>
        <end position="80"/>
    </location>
</feature>
<gene>
    <name evidence="3" type="ORF">OFLC_LOCUS15731</name>
    <name evidence="2" type="ORF">OFLC_LOCUS5210</name>
</gene>
<reference evidence="5 6" key="1">
    <citation type="submission" date="2016-06" db="UniProtKB">
        <authorList>
            <consortium name="WormBaseParasite"/>
        </authorList>
    </citation>
    <scope>IDENTIFICATION</scope>
</reference>
<proteinExistence type="predicted"/>
<dbReference type="EMBL" id="UZAJ01042732">
    <property type="protein sequence ID" value="VDP23522.1"/>
    <property type="molecule type" value="Genomic_DNA"/>
</dbReference>
<feature type="compositionally biased region" description="Polar residues" evidence="1">
    <location>
        <begin position="1"/>
        <end position="14"/>
    </location>
</feature>